<dbReference type="OMA" id="KSFSACH"/>
<accession>A0A9Q0L6T3</accession>
<feature type="coiled-coil region" evidence="1">
    <location>
        <begin position="384"/>
        <end position="425"/>
    </location>
</feature>
<feature type="compositionally biased region" description="Basic and acidic residues" evidence="2">
    <location>
        <begin position="535"/>
        <end position="552"/>
    </location>
</feature>
<evidence type="ECO:0000256" key="2">
    <source>
        <dbReference type="SAM" id="MobiDB-lite"/>
    </source>
</evidence>
<keyword evidence="1" id="KW-0175">Coiled coil</keyword>
<sequence>MTETKLIDAQVKSENYRNQNEQLREQLSQLSNSNTSNENQKDNGQTVILRSKVTELENSIKSLQNQNSLLETNIKEMDQQINKKDLDLKEQKKVENKLNEQLKIFSDLNNQVKVQVQEIEDTMTQKTQEMSSRINEKEDEMQSLESKVQKLQSMISQKDSEIEKYISQIKNSNEEIQEKSKQIDDLNESRLQTEKEQHNSWKSFVEKIQQIFSKSTIPCEIDFSYLSVGNEDESNEKQKTSKLSQLLKDIYAFLETKIFPKLEELNEILLELEDSKETKLEESQQATKIDQEVQVAPFEIDIDLIKKFSLSKDEDEQQEILCDHIKELEQSLQFKSEEFESLKKEHHELCNTLVDQMDDETHQLIKDVLYHFKDQEICELNDTLHEKDEEINDLTEQYSKVLSRNRELAVRVKKLEQRLENQKVTKNQPNNSQREMSSIIPFKNIKNVQNIQNIQNVQNEIPKKKNPQNQIFKPKTLRFTKFGSIGLGLKRTTNLGQPMRIKRTISESENERDNKKEQKPQKEDDDENISFSENIPKRSHSDNNDKLFKEESNDLSLFDSKRTKIIN</sequence>
<evidence type="ECO:0000313" key="3">
    <source>
        <dbReference type="EMBL" id="KAJ5066880.1"/>
    </source>
</evidence>
<dbReference type="AlphaFoldDB" id="A0A9Q0L6T3"/>
<keyword evidence="4" id="KW-1185">Reference proteome</keyword>
<dbReference type="EMBL" id="JAPDFW010000136">
    <property type="protein sequence ID" value="KAJ5066880.1"/>
    <property type="molecule type" value="Genomic_DNA"/>
</dbReference>
<name>A0A9Q0L6T3_ANAIG</name>
<reference evidence="3" key="1">
    <citation type="submission" date="2022-10" db="EMBL/GenBank/DDBJ databases">
        <title>Novel sulphate-reducing endosymbionts in the free-living metamonad Anaeramoeba.</title>
        <authorList>
            <person name="Jerlstrom-Hultqvist J."/>
            <person name="Cepicka I."/>
            <person name="Gallot-Lavallee L."/>
            <person name="Salas-Leiva D."/>
            <person name="Curtis B.A."/>
            <person name="Zahonova K."/>
            <person name="Pipaliya S."/>
            <person name="Dacks J."/>
            <person name="Roger A.J."/>
        </authorList>
    </citation>
    <scope>NUCLEOTIDE SEQUENCE</scope>
    <source>
        <strain evidence="3">BMAN</strain>
    </source>
</reference>
<proteinExistence type="predicted"/>
<comment type="caution">
    <text evidence="3">The sequence shown here is derived from an EMBL/GenBank/DDBJ whole genome shotgun (WGS) entry which is preliminary data.</text>
</comment>
<feature type="compositionally biased region" description="Basic and acidic residues" evidence="2">
    <location>
        <begin position="504"/>
        <end position="522"/>
    </location>
</feature>
<gene>
    <name evidence="3" type="ORF">M0811_03224</name>
</gene>
<evidence type="ECO:0000256" key="1">
    <source>
        <dbReference type="SAM" id="Coils"/>
    </source>
</evidence>
<feature type="coiled-coil region" evidence="1">
    <location>
        <begin position="6"/>
        <end position="196"/>
    </location>
</feature>
<dbReference type="Proteomes" id="UP001149090">
    <property type="component" value="Unassembled WGS sequence"/>
</dbReference>
<organism evidence="3 4">
    <name type="scientific">Anaeramoeba ignava</name>
    <name type="common">Anaerobic marine amoeba</name>
    <dbReference type="NCBI Taxonomy" id="1746090"/>
    <lineage>
        <taxon>Eukaryota</taxon>
        <taxon>Metamonada</taxon>
        <taxon>Anaeramoebidae</taxon>
        <taxon>Anaeramoeba</taxon>
    </lineage>
</organism>
<protein>
    <submittedName>
        <fullName evidence="3">Ciliary rootlet coiled-coil rootletin family member 2-related</fullName>
    </submittedName>
</protein>
<evidence type="ECO:0000313" key="4">
    <source>
        <dbReference type="Proteomes" id="UP001149090"/>
    </source>
</evidence>
<feature type="region of interest" description="Disordered" evidence="2">
    <location>
        <begin position="489"/>
        <end position="567"/>
    </location>
</feature>